<organism evidence="12 13">
    <name type="scientific">Emiliania huxleyi (strain CCMP1516)</name>
    <dbReference type="NCBI Taxonomy" id="280463"/>
    <lineage>
        <taxon>Eukaryota</taxon>
        <taxon>Haptista</taxon>
        <taxon>Haptophyta</taxon>
        <taxon>Prymnesiophyceae</taxon>
        <taxon>Isochrysidales</taxon>
        <taxon>Noelaerhabdaceae</taxon>
        <taxon>Emiliania</taxon>
    </lineage>
</organism>
<dbReference type="InterPro" id="IPR001388">
    <property type="entry name" value="Synaptobrevin-like"/>
</dbReference>
<evidence type="ECO:0000256" key="2">
    <source>
        <dbReference type="ARBA" id="ARBA00022448"/>
    </source>
</evidence>
<evidence type="ECO:0000256" key="9">
    <source>
        <dbReference type="SAM" id="Phobius"/>
    </source>
</evidence>
<feature type="domain" description="Longin" evidence="10">
    <location>
        <begin position="6"/>
        <end position="110"/>
    </location>
</feature>
<keyword evidence="6 9" id="KW-0472">Membrane</keyword>
<dbReference type="eggNOG" id="KOG0859">
    <property type="taxonomic scope" value="Eukaryota"/>
</dbReference>
<dbReference type="OMA" id="RLNFFMW"/>
<keyword evidence="5 9" id="KW-1133">Transmembrane helix</keyword>
<dbReference type="GO" id="GO:0016020">
    <property type="term" value="C:membrane"/>
    <property type="evidence" value="ECO:0007669"/>
    <property type="project" value="InterPro"/>
</dbReference>
<dbReference type="PROSITE" id="PS50859">
    <property type="entry name" value="LONGIN"/>
    <property type="match status" value="1"/>
</dbReference>
<dbReference type="InterPro" id="IPR011012">
    <property type="entry name" value="Longin-like_dom_sf"/>
</dbReference>
<dbReference type="PaxDb" id="2903-EOD13309"/>
<comment type="similarity">
    <text evidence="1">Belongs to the synaptobrevin family.</text>
</comment>
<keyword evidence="8" id="KW-0175">Coiled coil</keyword>
<keyword evidence="4" id="KW-0653">Protein transport</keyword>
<dbReference type="PRINTS" id="PR00219">
    <property type="entry name" value="SYNAPTOBREVN"/>
</dbReference>
<dbReference type="SUPFAM" id="SSF58038">
    <property type="entry name" value="SNARE fusion complex"/>
    <property type="match status" value="1"/>
</dbReference>
<dbReference type="HOGENOM" id="CLU_064620_1_1_1"/>
<dbReference type="EnsemblProtists" id="EOD13309">
    <property type="protein sequence ID" value="EOD13309"/>
    <property type="gene ID" value="EMIHUDRAFT_316801"/>
</dbReference>
<evidence type="ECO:0000256" key="3">
    <source>
        <dbReference type="ARBA" id="ARBA00022692"/>
    </source>
</evidence>
<feature type="domain" description="V-SNARE coiled-coil homology" evidence="11">
    <location>
        <begin position="113"/>
        <end position="173"/>
    </location>
</feature>
<evidence type="ECO:0000256" key="7">
    <source>
        <dbReference type="ARBA" id="ARBA00046280"/>
    </source>
</evidence>
<dbReference type="KEGG" id="ehx:EMIHUDRAFT_316801"/>
<evidence type="ECO:0000256" key="5">
    <source>
        <dbReference type="ARBA" id="ARBA00022989"/>
    </source>
</evidence>
<evidence type="ECO:0000259" key="11">
    <source>
        <dbReference type="PROSITE" id="PS50892"/>
    </source>
</evidence>
<dbReference type="FunFam" id="1.20.5.110:FF:000004">
    <property type="entry name" value="Vesicle-associated membrane protein 7"/>
    <property type="match status" value="1"/>
</dbReference>
<evidence type="ECO:0000313" key="12">
    <source>
        <dbReference type="EnsemblProtists" id="EOD13309"/>
    </source>
</evidence>
<accession>A0A0D3IPX4</accession>
<keyword evidence="2" id="KW-0813">Transport</keyword>
<dbReference type="STRING" id="2903.R1DX59"/>
<keyword evidence="3 9" id="KW-0812">Transmembrane</keyword>
<dbReference type="PROSITE" id="PS50892">
    <property type="entry name" value="V_SNARE"/>
    <property type="match status" value="1"/>
</dbReference>
<proteinExistence type="inferred from homology"/>
<evidence type="ECO:0000256" key="4">
    <source>
        <dbReference type="ARBA" id="ARBA00022927"/>
    </source>
</evidence>
<dbReference type="GO" id="GO:0012505">
    <property type="term" value="C:endomembrane system"/>
    <property type="evidence" value="ECO:0007669"/>
    <property type="project" value="UniProtKB-SubCell"/>
</dbReference>
<name>A0A0D3IPX4_EMIH1</name>
<evidence type="ECO:0000259" key="10">
    <source>
        <dbReference type="PROSITE" id="PS50859"/>
    </source>
</evidence>
<dbReference type="RefSeq" id="XP_005765738.1">
    <property type="nucleotide sequence ID" value="XM_005765681.1"/>
</dbReference>
<dbReference type="CDD" id="cd15843">
    <property type="entry name" value="R-SNARE"/>
    <property type="match status" value="1"/>
</dbReference>
<keyword evidence="13" id="KW-1185">Reference proteome</keyword>
<dbReference type="InterPro" id="IPR042855">
    <property type="entry name" value="V_SNARE_CC"/>
</dbReference>
<dbReference type="GO" id="GO:0015031">
    <property type="term" value="P:protein transport"/>
    <property type="evidence" value="ECO:0007669"/>
    <property type="project" value="UniProtKB-KW"/>
</dbReference>
<dbReference type="CDD" id="cd14824">
    <property type="entry name" value="Longin"/>
    <property type="match status" value="1"/>
</dbReference>
<dbReference type="Gene3D" id="3.30.450.50">
    <property type="entry name" value="Longin domain"/>
    <property type="match status" value="1"/>
</dbReference>
<dbReference type="Pfam" id="PF00957">
    <property type="entry name" value="Synaptobrevin"/>
    <property type="match status" value="1"/>
</dbReference>
<dbReference type="PANTHER" id="PTHR21136">
    <property type="entry name" value="SNARE PROTEINS"/>
    <property type="match status" value="1"/>
</dbReference>
<evidence type="ECO:0000256" key="1">
    <source>
        <dbReference type="ARBA" id="ARBA00008025"/>
    </source>
</evidence>
<dbReference type="PANTHER" id="PTHR21136:SF168">
    <property type="entry name" value="VESICLE-ASSOCIATED MEMBRANE PROTEIN 9"/>
    <property type="match status" value="1"/>
</dbReference>
<dbReference type="InterPro" id="IPR051097">
    <property type="entry name" value="Synaptobrevin-like_transport"/>
</dbReference>
<reference evidence="13" key="1">
    <citation type="journal article" date="2013" name="Nature">
        <title>Pan genome of the phytoplankton Emiliania underpins its global distribution.</title>
        <authorList>
            <person name="Read B.A."/>
            <person name="Kegel J."/>
            <person name="Klute M.J."/>
            <person name="Kuo A."/>
            <person name="Lefebvre S.C."/>
            <person name="Maumus F."/>
            <person name="Mayer C."/>
            <person name="Miller J."/>
            <person name="Monier A."/>
            <person name="Salamov A."/>
            <person name="Young J."/>
            <person name="Aguilar M."/>
            <person name="Claverie J.M."/>
            <person name="Frickenhaus S."/>
            <person name="Gonzalez K."/>
            <person name="Herman E.K."/>
            <person name="Lin Y.C."/>
            <person name="Napier J."/>
            <person name="Ogata H."/>
            <person name="Sarno A.F."/>
            <person name="Shmutz J."/>
            <person name="Schroeder D."/>
            <person name="de Vargas C."/>
            <person name="Verret F."/>
            <person name="von Dassow P."/>
            <person name="Valentin K."/>
            <person name="Van de Peer Y."/>
            <person name="Wheeler G."/>
            <person name="Dacks J.B."/>
            <person name="Delwiche C.F."/>
            <person name="Dyhrman S.T."/>
            <person name="Glockner G."/>
            <person name="John U."/>
            <person name="Richards T."/>
            <person name="Worden A.Z."/>
            <person name="Zhang X."/>
            <person name="Grigoriev I.V."/>
            <person name="Allen A.E."/>
            <person name="Bidle K."/>
            <person name="Borodovsky M."/>
            <person name="Bowler C."/>
            <person name="Brownlee C."/>
            <person name="Cock J.M."/>
            <person name="Elias M."/>
            <person name="Gladyshev V.N."/>
            <person name="Groth M."/>
            <person name="Guda C."/>
            <person name="Hadaegh A."/>
            <person name="Iglesias-Rodriguez M.D."/>
            <person name="Jenkins J."/>
            <person name="Jones B.M."/>
            <person name="Lawson T."/>
            <person name="Leese F."/>
            <person name="Lindquist E."/>
            <person name="Lobanov A."/>
            <person name="Lomsadze A."/>
            <person name="Malik S.B."/>
            <person name="Marsh M.E."/>
            <person name="Mackinder L."/>
            <person name="Mock T."/>
            <person name="Mueller-Roeber B."/>
            <person name="Pagarete A."/>
            <person name="Parker M."/>
            <person name="Probert I."/>
            <person name="Quesneville H."/>
            <person name="Raines C."/>
            <person name="Rensing S.A."/>
            <person name="Riano-Pachon D.M."/>
            <person name="Richier S."/>
            <person name="Rokitta S."/>
            <person name="Shiraiwa Y."/>
            <person name="Soanes D.M."/>
            <person name="van der Giezen M."/>
            <person name="Wahlund T.M."/>
            <person name="Williams B."/>
            <person name="Wilson W."/>
            <person name="Wolfe G."/>
            <person name="Wurch L.L."/>
        </authorList>
    </citation>
    <scope>NUCLEOTIDE SEQUENCE</scope>
</reference>
<dbReference type="SMART" id="SM01270">
    <property type="entry name" value="Longin"/>
    <property type="match status" value="1"/>
</dbReference>
<dbReference type="AlphaFoldDB" id="A0A0D3IPX4"/>
<evidence type="ECO:0000256" key="8">
    <source>
        <dbReference type="PROSITE-ProRule" id="PRU00290"/>
    </source>
</evidence>
<dbReference type="Proteomes" id="UP000013827">
    <property type="component" value="Unassembled WGS sequence"/>
</dbReference>
<reference evidence="12" key="2">
    <citation type="submission" date="2024-10" db="UniProtKB">
        <authorList>
            <consortium name="EnsemblProtists"/>
        </authorList>
    </citation>
    <scope>IDENTIFICATION</scope>
</reference>
<dbReference type="GeneID" id="17259464"/>
<feature type="transmembrane region" description="Helical" evidence="9">
    <location>
        <begin position="177"/>
        <end position="201"/>
    </location>
</feature>
<sequence length="202" mass="22187">MIIYALVARGTCVLAEHTATAGNFALVTRRILERLPQEEGRASYSYDTSHSFHCVIRAGLAFLCMADSRTEQAAAHAFLDAVQSRWSAAYAEKGLTALAYAMNSQFAAADAANVSRVEGELEEVRQVMVENIEKVLARGEKIELLVDKTEHLTHQAFQFRRTTTRVKRGMYCKSLKLNLFLCTLLLLAIGAAPVPGLPVVLG</sequence>
<evidence type="ECO:0000256" key="6">
    <source>
        <dbReference type="ARBA" id="ARBA00023136"/>
    </source>
</evidence>
<dbReference type="GO" id="GO:0005737">
    <property type="term" value="C:cytoplasm"/>
    <property type="evidence" value="ECO:0007669"/>
    <property type="project" value="UniProtKB-ARBA"/>
</dbReference>
<comment type="subcellular location">
    <subcellularLocation>
        <location evidence="7">Endomembrane system</location>
        <topology evidence="7">Single-pass type IV membrane protein</topology>
    </subcellularLocation>
</comment>
<dbReference type="InterPro" id="IPR010908">
    <property type="entry name" value="Longin_dom"/>
</dbReference>
<dbReference type="PROSITE" id="PS00417">
    <property type="entry name" value="SYNAPTOBREVIN"/>
    <property type="match status" value="1"/>
</dbReference>
<dbReference type="GO" id="GO:0016192">
    <property type="term" value="P:vesicle-mediated transport"/>
    <property type="evidence" value="ECO:0007669"/>
    <property type="project" value="InterPro"/>
</dbReference>
<dbReference type="Pfam" id="PF13774">
    <property type="entry name" value="Longin"/>
    <property type="match status" value="1"/>
</dbReference>
<dbReference type="SUPFAM" id="SSF64356">
    <property type="entry name" value="SNARE-like"/>
    <property type="match status" value="1"/>
</dbReference>
<evidence type="ECO:0000313" key="13">
    <source>
        <dbReference type="Proteomes" id="UP000013827"/>
    </source>
</evidence>
<dbReference type="Gene3D" id="1.20.5.110">
    <property type="match status" value="1"/>
</dbReference>
<protein>
    <submittedName>
        <fullName evidence="12">Uncharacterized protein</fullName>
    </submittedName>
</protein>